<keyword evidence="4" id="KW-1185">Reference proteome</keyword>
<dbReference type="AlphaFoldDB" id="A0AB34ILK0"/>
<evidence type="ECO:0000313" key="4">
    <source>
        <dbReference type="Proteomes" id="UP001515480"/>
    </source>
</evidence>
<dbReference type="SUPFAM" id="SSF90112">
    <property type="entry name" value="Neurotransmitter-gated ion-channel transmembrane pore"/>
    <property type="match status" value="1"/>
</dbReference>
<dbReference type="GO" id="GO:0016020">
    <property type="term" value="C:membrane"/>
    <property type="evidence" value="ECO:0007669"/>
    <property type="project" value="UniProtKB-SubCell"/>
</dbReference>
<keyword evidence="2" id="KW-0812">Transmembrane</keyword>
<dbReference type="EMBL" id="JBGBPQ010000023">
    <property type="protein sequence ID" value="KAL1500572.1"/>
    <property type="molecule type" value="Genomic_DNA"/>
</dbReference>
<dbReference type="Gene3D" id="2.70.170.10">
    <property type="entry name" value="Neurotransmitter-gated ion-channel ligand-binding domain"/>
    <property type="match status" value="1"/>
</dbReference>
<comment type="caution">
    <text evidence="3">The sequence shown here is derived from an EMBL/GenBank/DDBJ whole genome shotgun (WGS) entry which is preliminary data.</text>
</comment>
<protein>
    <recommendedName>
        <fullName evidence="5">Neurotransmitter-gated ion-channel ligand-binding domain-containing protein</fullName>
    </recommendedName>
</protein>
<feature type="transmembrane region" description="Helical" evidence="2">
    <location>
        <begin position="357"/>
        <end position="376"/>
    </location>
</feature>
<sequence>MDDLTLQQLLGRTHRYALQHWNRFSGTPSTKPVQLSLKVLELYAASVKTGSFCLKIKIIARWLCPSEHAEDSLKEGGSGLDHTWTPKWAPYFTIASTNRLHVEYSAFCAEKDETETVWITGDWTFSAEIKEAYDLHAFPFDIQDFNIHVQMTNTDNSLVLQPLSEIRHKMPTFSKRAKQSLRKPKPTDPPVLIANKGLDLPDFVTMSGNSQDTALNNLNSAAMYRLLPENNEVHLVLLYERHPKFYIINFMILLFGITTFTVFGWAIAWQKVESRLSLNVTLLLTTVAFKQVLAGSIPPISYLTRLDVYALGCLAFLAMSTAMHGFIGFIIDACDANGECTFFFNSFDNSSAHELDVIFLITWSTAWVAANFLYAYTVRRRMVQARNAFSIKNAQSSGFQMATFMEGEAEKEWFDQSSFSDSDPLASNPQTQREMEAAELLPVLQESDGILRQQILESADVSLQQPLATDFSDGK</sequence>
<dbReference type="Proteomes" id="UP001515480">
    <property type="component" value="Unassembled WGS sequence"/>
</dbReference>
<comment type="subcellular location">
    <subcellularLocation>
        <location evidence="1">Membrane</location>
        <topology evidence="1">Multi-pass membrane protein</topology>
    </subcellularLocation>
</comment>
<name>A0AB34ILK0_PRYPA</name>
<accession>A0AB34ILK0</accession>
<feature type="transmembrane region" description="Helical" evidence="2">
    <location>
        <begin position="309"/>
        <end position="331"/>
    </location>
</feature>
<proteinExistence type="predicted"/>
<dbReference type="InterPro" id="IPR038050">
    <property type="entry name" value="Neuro_actylchol_rec"/>
</dbReference>
<evidence type="ECO:0008006" key="5">
    <source>
        <dbReference type="Google" id="ProtNLM"/>
    </source>
</evidence>
<dbReference type="InterPro" id="IPR036719">
    <property type="entry name" value="Neuro-gated_channel_TM_sf"/>
</dbReference>
<reference evidence="3 4" key="1">
    <citation type="journal article" date="2024" name="Science">
        <title>Giant polyketide synthase enzymes in the biosynthesis of giant marine polyether toxins.</title>
        <authorList>
            <person name="Fallon T.R."/>
            <person name="Shende V.V."/>
            <person name="Wierzbicki I.H."/>
            <person name="Pendleton A.L."/>
            <person name="Watervoot N.F."/>
            <person name="Auber R.P."/>
            <person name="Gonzalez D.J."/>
            <person name="Wisecaver J.H."/>
            <person name="Moore B.S."/>
        </authorList>
    </citation>
    <scope>NUCLEOTIDE SEQUENCE [LARGE SCALE GENOMIC DNA]</scope>
    <source>
        <strain evidence="3 4">12B1</strain>
    </source>
</reference>
<organism evidence="3 4">
    <name type="scientific">Prymnesium parvum</name>
    <name type="common">Toxic golden alga</name>
    <dbReference type="NCBI Taxonomy" id="97485"/>
    <lineage>
        <taxon>Eukaryota</taxon>
        <taxon>Haptista</taxon>
        <taxon>Haptophyta</taxon>
        <taxon>Prymnesiophyceae</taxon>
        <taxon>Prymnesiales</taxon>
        <taxon>Prymnesiaceae</taxon>
        <taxon>Prymnesium</taxon>
    </lineage>
</organism>
<feature type="transmembrane region" description="Helical" evidence="2">
    <location>
        <begin position="280"/>
        <end position="297"/>
    </location>
</feature>
<keyword evidence="2" id="KW-0472">Membrane</keyword>
<feature type="transmembrane region" description="Helical" evidence="2">
    <location>
        <begin position="245"/>
        <end position="268"/>
    </location>
</feature>
<gene>
    <name evidence="3" type="ORF">AB1Y20_013227</name>
</gene>
<dbReference type="InterPro" id="IPR006201">
    <property type="entry name" value="Neur_channel"/>
</dbReference>
<evidence type="ECO:0000256" key="1">
    <source>
        <dbReference type="ARBA" id="ARBA00004141"/>
    </source>
</evidence>
<dbReference type="GO" id="GO:0004888">
    <property type="term" value="F:transmembrane signaling receptor activity"/>
    <property type="evidence" value="ECO:0007669"/>
    <property type="project" value="InterPro"/>
</dbReference>
<dbReference type="Gene3D" id="1.20.58.390">
    <property type="entry name" value="Neurotransmitter-gated ion-channel transmembrane domain"/>
    <property type="match status" value="1"/>
</dbReference>
<evidence type="ECO:0000256" key="2">
    <source>
        <dbReference type="SAM" id="Phobius"/>
    </source>
</evidence>
<dbReference type="InterPro" id="IPR036734">
    <property type="entry name" value="Neur_chan_lig-bd_sf"/>
</dbReference>
<dbReference type="GO" id="GO:0005230">
    <property type="term" value="F:extracellular ligand-gated monoatomic ion channel activity"/>
    <property type="evidence" value="ECO:0007669"/>
    <property type="project" value="InterPro"/>
</dbReference>
<dbReference type="PANTHER" id="PTHR18945">
    <property type="entry name" value="NEUROTRANSMITTER GATED ION CHANNEL"/>
    <property type="match status" value="1"/>
</dbReference>
<evidence type="ECO:0000313" key="3">
    <source>
        <dbReference type="EMBL" id="KAL1500572.1"/>
    </source>
</evidence>
<keyword evidence="2" id="KW-1133">Transmembrane helix</keyword>